<evidence type="ECO:0000313" key="2">
    <source>
        <dbReference type="Proteomes" id="UP001165085"/>
    </source>
</evidence>
<name>A0A9W6ZT50_9STRA</name>
<protein>
    <submittedName>
        <fullName evidence="1">Uncharacterized protein</fullName>
    </submittedName>
</protein>
<proteinExistence type="predicted"/>
<evidence type="ECO:0000313" key="1">
    <source>
        <dbReference type="EMBL" id="GMH57916.1"/>
    </source>
</evidence>
<keyword evidence="2" id="KW-1185">Reference proteome</keyword>
<gene>
    <name evidence="1" type="ORF">TrST_g5904</name>
</gene>
<sequence length="369" mass="41965">MSGLDFNLGPEMLPELRYLCHREEWVLVLKSLKAKPKEQLFDELYQGGGEPLYNALQWGADSVIVNEIISMMDQDPKGRHVCVLNILCTNEMFGGYALERLLNMPTKEQKIAEIFYAKEDGWTCLHHLADQLHPNIYLFREMAYMSLQDPWGRNIFSMKTKDKAYGRTVAHCAALGSNDINLIRFVIRMFPAALAMKDSYGKYPVDLAAEGGPRLDERLDWVNCYNVVEKETYIYHLPKLNQRMVKMCYRSLTRRGVLCETDKHFDELHKSARFAFKVINHFVVTEHEFIAEHIISYVGGNQHELPKMLQIAEGVQVERRKVVGLGLLLGLATVVSIGLSEPAEGLVKPWVGGGVRVGVGDDLGRTNEF</sequence>
<organism evidence="1 2">
    <name type="scientific">Triparma strigata</name>
    <dbReference type="NCBI Taxonomy" id="1606541"/>
    <lineage>
        <taxon>Eukaryota</taxon>
        <taxon>Sar</taxon>
        <taxon>Stramenopiles</taxon>
        <taxon>Ochrophyta</taxon>
        <taxon>Bolidophyceae</taxon>
        <taxon>Parmales</taxon>
        <taxon>Triparmaceae</taxon>
        <taxon>Triparma</taxon>
    </lineage>
</organism>
<dbReference type="AlphaFoldDB" id="A0A9W6ZT50"/>
<dbReference type="EMBL" id="BRXY01000049">
    <property type="protein sequence ID" value="GMH57916.1"/>
    <property type="molecule type" value="Genomic_DNA"/>
</dbReference>
<accession>A0A9W6ZT50</accession>
<reference evidence="2" key="1">
    <citation type="journal article" date="2023" name="Commun. Biol.">
        <title>Genome analysis of Parmales, the sister group of diatoms, reveals the evolutionary specialization of diatoms from phago-mixotrophs to photoautotrophs.</title>
        <authorList>
            <person name="Ban H."/>
            <person name="Sato S."/>
            <person name="Yoshikawa S."/>
            <person name="Yamada K."/>
            <person name="Nakamura Y."/>
            <person name="Ichinomiya M."/>
            <person name="Sato N."/>
            <person name="Blanc-Mathieu R."/>
            <person name="Endo H."/>
            <person name="Kuwata A."/>
            <person name="Ogata H."/>
        </authorList>
    </citation>
    <scope>NUCLEOTIDE SEQUENCE [LARGE SCALE GENOMIC DNA]</scope>
    <source>
        <strain evidence="2">NIES 3701</strain>
    </source>
</reference>
<dbReference type="Proteomes" id="UP001165085">
    <property type="component" value="Unassembled WGS sequence"/>
</dbReference>
<dbReference type="Gene3D" id="1.25.40.20">
    <property type="entry name" value="Ankyrin repeat-containing domain"/>
    <property type="match status" value="1"/>
</dbReference>
<dbReference type="InterPro" id="IPR036770">
    <property type="entry name" value="Ankyrin_rpt-contain_sf"/>
</dbReference>
<dbReference type="OrthoDB" id="10306665at2759"/>
<comment type="caution">
    <text evidence="1">The sequence shown here is derived from an EMBL/GenBank/DDBJ whole genome shotgun (WGS) entry which is preliminary data.</text>
</comment>